<organism evidence="2 3">
    <name type="scientific">Maritimibacter harenae</name>
    <dbReference type="NCBI Taxonomy" id="2606218"/>
    <lineage>
        <taxon>Bacteria</taxon>
        <taxon>Pseudomonadati</taxon>
        <taxon>Pseudomonadota</taxon>
        <taxon>Alphaproteobacteria</taxon>
        <taxon>Rhodobacterales</taxon>
        <taxon>Roseobacteraceae</taxon>
        <taxon>Maritimibacter</taxon>
    </lineage>
</organism>
<dbReference type="GO" id="GO:0003677">
    <property type="term" value="F:DNA binding"/>
    <property type="evidence" value="ECO:0007669"/>
    <property type="project" value="InterPro"/>
</dbReference>
<dbReference type="EMBL" id="WTUX01000002">
    <property type="protein sequence ID" value="MZR11577.1"/>
    <property type="molecule type" value="Genomic_DNA"/>
</dbReference>
<evidence type="ECO:0000313" key="3">
    <source>
        <dbReference type="Proteomes" id="UP000467322"/>
    </source>
</evidence>
<dbReference type="RefSeq" id="WP_161349691.1">
    <property type="nucleotide sequence ID" value="NZ_WTUX01000002.1"/>
</dbReference>
<dbReference type="InterPro" id="IPR016032">
    <property type="entry name" value="Sig_transdc_resp-reg_C-effctor"/>
</dbReference>
<dbReference type="SUPFAM" id="SSF46894">
    <property type="entry name" value="C-terminal effector domain of the bipartite response regulators"/>
    <property type="match status" value="1"/>
</dbReference>
<name>A0A845M1I0_9RHOB</name>
<reference evidence="2 3" key="1">
    <citation type="submission" date="2019-12" db="EMBL/GenBank/DDBJ databases">
        <title>Maritimibacter sp. nov. sp. isolated from sea sand.</title>
        <authorList>
            <person name="Kim J."/>
            <person name="Jeong S.E."/>
            <person name="Jung H.S."/>
            <person name="Jeon C.O."/>
        </authorList>
    </citation>
    <scope>NUCLEOTIDE SEQUENCE [LARGE SCALE GENOMIC DNA]</scope>
    <source>
        <strain evidence="2 3">DP07</strain>
    </source>
</reference>
<sequence length="389" mass="43836">MFVSKEERIAFGCGDVARWFHAALASDYHEEVLDMLAARLPDAAILLVSQDTVEVSGNYLLHRGLDLDAARSFSVAISANSAWFKKQWQQPVGSVFQQRDLISLDEMKETRFYRTWLSQRGDFELGVGVVFFREGTRQKVLEIRFPQRDEIDVAPAARKLLTEVSPHLRNVAQTANLRRALSEAQRERDQILRLIPFPTAIVDSQCRVECMNAQAETLVRSCESILLCPDGSLHGIEPEADADLKREVHALSTNTASNRSWLRFEETDRQRRTFFTLVRLNPPPSSLQEATARVDPRSEQRIAVIAHQPAEVFHLSHDMLWQTFGLTTRESELAAGLLSGMSIGDIAVRKKLSKQTLRNQLVSVMRKTGTNRQVDLVATLQVLAMSSPA</sequence>
<gene>
    <name evidence="2" type="ORF">GQE99_00830</name>
</gene>
<dbReference type="Proteomes" id="UP000467322">
    <property type="component" value="Unassembled WGS sequence"/>
</dbReference>
<dbReference type="GO" id="GO:0006355">
    <property type="term" value="P:regulation of DNA-templated transcription"/>
    <property type="evidence" value="ECO:0007669"/>
    <property type="project" value="InterPro"/>
</dbReference>
<comment type="caution">
    <text evidence="2">The sequence shown here is derived from an EMBL/GenBank/DDBJ whole genome shotgun (WGS) entry which is preliminary data.</text>
</comment>
<dbReference type="SMART" id="SM00421">
    <property type="entry name" value="HTH_LUXR"/>
    <property type="match status" value="1"/>
</dbReference>
<dbReference type="AlphaFoldDB" id="A0A845M1I0"/>
<keyword evidence="3" id="KW-1185">Reference proteome</keyword>
<evidence type="ECO:0000259" key="1">
    <source>
        <dbReference type="SMART" id="SM00421"/>
    </source>
</evidence>
<protein>
    <recommendedName>
        <fullName evidence="1">HTH luxR-type domain-containing protein</fullName>
    </recommendedName>
</protein>
<proteinExistence type="predicted"/>
<evidence type="ECO:0000313" key="2">
    <source>
        <dbReference type="EMBL" id="MZR11577.1"/>
    </source>
</evidence>
<accession>A0A845M1I0</accession>
<feature type="domain" description="HTH luxR-type" evidence="1">
    <location>
        <begin position="323"/>
        <end position="380"/>
    </location>
</feature>
<dbReference type="Gene3D" id="1.10.10.10">
    <property type="entry name" value="Winged helix-like DNA-binding domain superfamily/Winged helix DNA-binding domain"/>
    <property type="match status" value="1"/>
</dbReference>
<dbReference type="InterPro" id="IPR000792">
    <property type="entry name" value="Tscrpt_reg_LuxR_C"/>
</dbReference>
<dbReference type="InterPro" id="IPR036388">
    <property type="entry name" value="WH-like_DNA-bd_sf"/>
</dbReference>